<protein>
    <submittedName>
        <fullName evidence="2">Uncharacterized protein</fullName>
    </submittedName>
</protein>
<dbReference type="AlphaFoldDB" id="A0A9W7AVA1"/>
<accession>A0A9W7AVA1</accession>
<sequence length="362" mass="39492">TEITSGPIPAGGTAGPKQGREGSAVLPNPLDPPPPETLIVRAGPASFGGLLPAMQASRKLLRTLSSNVISAPFSHLLPSVLSNLHGNPRSQKFHEVNCGKKTQFRKHVWRYRPFRELMVGLGFAMGDDDVVRAAFPLTQRMRRFVEIAIFELKGQPVGGGRELPVIEEGGGPEVGTELTMRVAAKTKVLFMGGGKATDEGVREVEEDQRFRGIEGLVWKVNSGTVGRMGERFGDPEVYGRCRKVELSRLPNLKELGGMGGLAGLRELCLDMCGLERLPGLPRGLKVLSAKDNVIVDIEGAWEGEGEIEVEVVDLRGNLLKEVPEVLKGERTTRCLKRARLDGCEIPVEELVKFSMERKVKLC</sequence>
<dbReference type="Gene3D" id="3.80.10.10">
    <property type="entry name" value="Ribonuclease Inhibitor"/>
    <property type="match status" value="1"/>
</dbReference>
<dbReference type="OrthoDB" id="10478155at2759"/>
<dbReference type="EMBL" id="BRXZ01001659">
    <property type="protein sequence ID" value="GMH76147.1"/>
    <property type="molecule type" value="Genomic_DNA"/>
</dbReference>
<dbReference type="SUPFAM" id="SSF52058">
    <property type="entry name" value="L domain-like"/>
    <property type="match status" value="1"/>
</dbReference>
<proteinExistence type="predicted"/>
<feature type="non-terminal residue" evidence="2">
    <location>
        <position position="1"/>
    </location>
</feature>
<evidence type="ECO:0000313" key="3">
    <source>
        <dbReference type="Proteomes" id="UP001165082"/>
    </source>
</evidence>
<name>A0A9W7AVA1_9STRA</name>
<organism evidence="2 3">
    <name type="scientific">Triparma retinervis</name>
    <dbReference type="NCBI Taxonomy" id="2557542"/>
    <lineage>
        <taxon>Eukaryota</taxon>
        <taxon>Sar</taxon>
        <taxon>Stramenopiles</taxon>
        <taxon>Ochrophyta</taxon>
        <taxon>Bolidophyceae</taxon>
        <taxon>Parmales</taxon>
        <taxon>Triparmaceae</taxon>
        <taxon>Triparma</taxon>
    </lineage>
</organism>
<reference evidence="2" key="1">
    <citation type="submission" date="2022-07" db="EMBL/GenBank/DDBJ databases">
        <title>Genome analysis of Parmales, a sister group of diatoms, reveals the evolutionary specialization of diatoms from phago-mixotrophs to photoautotrophs.</title>
        <authorList>
            <person name="Ban H."/>
            <person name="Sato S."/>
            <person name="Yoshikawa S."/>
            <person name="Kazumasa Y."/>
            <person name="Nakamura Y."/>
            <person name="Ichinomiya M."/>
            <person name="Saitoh K."/>
            <person name="Sato N."/>
            <person name="Blanc-Mathieu R."/>
            <person name="Endo H."/>
            <person name="Kuwata A."/>
            <person name="Ogata H."/>
        </authorList>
    </citation>
    <scope>NUCLEOTIDE SEQUENCE</scope>
</reference>
<keyword evidence="3" id="KW-1185">Reference proteome</keyword>
<dbReference type="Proteomes" id="UP001165082">
    <property type="component" value="Unassembled WGS sequence"/>
</dbReference>
<dbReference type="InterPro" id="IPR032675">
    <property type="entry name" value="LRR_dom_sf"/>
</dbReference>
<comment type="caution">
    <text evidence="2">The sequence shown here is derived from an EMBL/GenBank/DDBJ whole genome shotgun (WGS) entry which is preliminary data.</text>
</comment>
<gene>
    <name evidence="2" type="ORF">TrRE_jg3112</name>
</gene>
<evidence type="ECO:0000313" key="2">
    <source>
        <dbReference type="EMBL" id="GMH76147.1"/>
    </source>
</evidence>
<feature type="region of interest" description="Disordered" evidence="1">
    <location>
        <begin position="1"/>
        <end position="34"/>
    </location>
</feature>
<evidence type="ECO:0000256" key="1">
    <source>
        <dbReference type="SAM" id="MobiDB-lite"/>
    </source>
</evidence>